<organism evidence="3 4">
    <name type="scientific">Prymnesium parvum</name>
    <name type="common">Toxic golden alga</name>
    <dbReference type="NCBI Taxonomy" id="97485"/>
    <lineage>
        <taxon>Eukaryota</taxon>
        <taxon>Haptista</taxon>
        <taxon>Haptophyta</taxon>
        <taxon>Prymnesiophyceae</taxon>
        <taxon>Prymnesiales</taxon>
        <taxon>Prymnesiaceae</taxon>
        <taxon>Prymnesium</taxon>
    </lineage>
</organism>
<sequence>MGGRVIAAIPARLGSVRLARKPLLPIGGQPMVAHVVRAARAARLVDRVVVATDDEQIAAAARLAGAEAVLTARELPSGTDRVAAALRALPAASADDVVVNVQGDEPCIAPSAIDLAVEALLTRPEADMSTLSAPVQLRDLLDPSKVKVVCARGATPPQRGPAAVGRALFFSRSAIGVDRELLERMLKSRFSRSSAEDDILAAMPRTNGPSHICRLHVGVYAFRYAALQRFVALPPSPLEVAERLEQMRAVEAGMCIVVAEVTQHSRGVDTQEDLDAIRRELERTGSTLL</sequence>
<dbReference type="NCBIfam" id="TIGR00466">
    <property type="entry name" value="kdsB"/>
    <property type="match status" value="1"/>
</dbReference>
<proteinExistence type="predicted"/>
<name>A0AB34J2B3_PRYPA</name>
<gene>
    <name evidence="3" type="ORF">AB1Y20_006627</name>
</gene>
<keyword evidence="4" id="KW-1185">Reference proteome</keyword>
<comment type="caution">
    <text evidence="3">The sequence shown here is derived from an EMBL/GenBank/DDBJ whole genome shotgun (WGS) entry which is preliminary data.</text>
</comment>
<dbReference type="GO" id="GO:0005829">
    <property type="term" value="C:cytosol"/>
    <property type="evidence" value="ECO:0007669"/>
    <property type="project" value="TreeGrafter"/>
</dbReference>
<dbReference type="InterPro" id="IPR004528">
    <property type="entry name" value="KdsB"/>
</dbReference>
<accession>A0AB34J2B3</accession>
<evidence type="ECO:0000256" key="2">
    <source>
        <dbReference type="ARBA" id="ARBA00022695"/>
    </source>
</evidence>
<evidence type="ECO:0008006" key="5">
    <source>
        <dbReference type="Google" id="ProtNLM"/>
    </source>
</evidence>
<keyword evidence="1" id="KW-0808">Transferase</keyword>
<dbReference type="PANTHER" id="PTHR42866:SF2">
    <property type="entry name" value="3-DEOXY-MANNO-OCTULOSONATE CYTIDYLYLTRANSFERASE, MITOCHONDRIAL"/>
    <property type="match status" value="1"/>
</dbReference>
<dbReference type="AlphaFoldDB" id="A0AB34J2B3"/>
<dbReference type="PANTHER" id="PTHR42866">
    <property type="entry name" value="3-DEOXY-MANNO-OCTULOSONATE CYTIDYLYLTRANSFERASE"/>
    <property type="match status" value="1"/>
</dbReference>
<dbReference type="SUPFAM" id="SSF53448">
    <property type="entry name" value="Nucleotide-diphospho-sugar transferases"/>
    <property type="match status" value="1"/>
</dbReference>
<evidence type="ECO:0000313" key="4">
    <source>
        <dbReference type="Proteomes" id="UP001515480"/>
    </source>
</evidence>
<dbReference type="Gene3D" id="3.90.550.10">
    <property type="entry name" value="Spore Coat Polysaccharide Biosynthesis Protein SpsA, Chain A"/>
    <property type="match status" value="1"/>
</dbReference>
<evidence type="ECO:0000313" key="3">
    <source>
        <dbReference type="EMBL" id="KAL1510307.1"/>
    </source>
</evidence>
<keyword evidence="2" id="KW-0548">Nucleotidyltransferase</keyword>
<dbReference type="Proteomes" id="UP001515480">
    <property type="component" value="Unassembled WGS sequence"/>
</dbReference>
<reference evidence="3 4" key="1">
    <citation type="journal article" date="2024" name="Science">
        <title>Giant polyketide synthase enzymes in the biosynthesis of giant marine polyether toxins.</title>
        <authorList>
            <person name="Fallon T.R."/>
            <person name="Shende V.V."/>
            <person name="Wierzbicki I.H."/>
            <person name="Pendleton A.L."/>
            <person name="Watervoot N.F."/>
            <person name="Auber R.P."/>
            <person name="Gonzalez D.J."/>
            <person name="Wisecaver J.H."/>
            <person name="Moore B.S."/>
        </authorList>
    </citation>
    <scope>NUCLEOTIDE SEQUENCE [LARGE SCALE GENOMIC DNA]</scope>
    <source>
        <strain evidence="3 4">12B1</strain>
    </source>
</reference>
<dbReference type="Pfam" id="PF02348">
    <property type="entry name" value="CTP_transf_3"/>
    <property type="match status" value="1"/>
</dbReference>
<protein>
    <recommendedName>
        <fullName evidence="5">3-deoxy-manno-octulosonate cytidylyltransferase</fullName>
    </recommendedName>
</protein>
<dbReference type="InterPro" id="IPR029044">
    <property type="entry name" value="Nucleotide-diphossugar_trans"/>
</dbReference>
<dbReference type="EMBL" id="JBGBPQ010000015">
    <property type="protein sequence ID" value="KAL1510307.1"/>
    <property type="molecule type" value="Genomic_DNA"/>
</dbReference>
<dbReference type="NCBIfam" id="NF003952">
    <property type="entry name" value="PRK05450.1-5"/>
    <property type="match status" value="1"/>
</dbReference>
<dbReference type="GO" id="GO:0008690">
    <property type="term" value="F:3-deoxy-manno-octulosonate cytidylyltransferase activity"/>
    <property type="evidence" value="ECO:0007669"/>
    <property type="project" value="InterPro"/>
</dbReference>
<evidence type="ECO:0000256" key="1">
    <source>
        <dbReference type="ARBA" id="ARBA00022679"/>
    </source>
</evidence>
<dbReference type="InterPro" id="IPR003329">
    <property type="entry name" value="Cytidylyl_trans"/>
</dbReference>